<proteinExistence type="inferred from homology"/>
<dbReference type="InterPro" id="IPR036907">
    <property type="entry name" value="5'-Nucleotdase_C_sf"/>
</dbReference>
<keyword evidence="3" id="KW-0378">Hydrolase</keyword>
<dbReference type="Proteomes" id="UP001140011">
    <property type="component" value="Unassembled WGS sequence"/>
</dbReference>
<evidence type="ECO:0008006" key="10">
    <source>
        <dbReference type="Google" id="ProtNLM"/>
    </source>
</evidence>
<dbReference type="Gene3D" id="3.90.780.10">
    <property type="entry name" value="5'-Nucleotidase, C-terminal domain"/>
    <property type="match status" value="1"/>
</dbReference>
<sequence>MSDDISIPLRELNAQGSSDEDTSPHSSPSLSLSNVATRSPWSNSARNVDGVLSPRRVRSQTNVTLSPAESRGGNGGARAQRQKRLTQRQGESSNSNSDREDGNSTRGGSSFDDILGDNDNDDVIANERTAQAASSGNFLSRLWNSSTLNSAAGGYYPVDVESGRNRNRRQQQQQQRGSGYNEPIWSRRMLLLPGILLLSMSALAGIVAAAAWLRDMREHPATDTVNAGLFPSGVDKARLSADQYALRLIHTNDVHARFHPHDFLGDACDPLTFTPSANRTRCLGGSAYVKSVIDHLRGGEGVQNSLLVDAGDEFQGSIFHTLFAGNVSARLLNAYAYDAVTLGNHEFDHGPELLAQYLHKVHAPAICANLDFLADVPELQSAIQSFAIIERHKVGIIGVLTPDAMSSSRVGSNINITDPIDAINRMRAKLNQRGIHRIIVLSHMGYDYDKQMAAKVESGISLIVGGHTHSYLGENDISEITRKPGGPYPTWIANDADREWQTAVIQAKSYGEYVGYLDAVFNDDGSLDSRLTQGHLVLVDVASADSSIKGMEPSSLITEVLRPFEVTAAEFTATVIGAAASEFPGPEGRQDPHELAIGNLVADALSWGADTEHRTTPIALVSSGTLRWGLPAGKLTRGDLMRTMPFDDTLGRITLSGKVLRSIVANGKKAVFSSLQASGLRYKAGDIQVRVSVKNGDTRPFTGDVWEPLNDDKEYSVVAPMFILGGGDELIPHEELDKAKLVIVAQSCRNIVEMYIKHFSPISPVLDQRK</sequence>
<feature type="domain" description="5'-Nucleotidase C-terminal" evidence="7">
    <location>
        <begin position="589"/>
        <end position="729"/>
    </location>
</feature>
<evidence type="ECO:0000259" key="7">
    <source>
        <dbReference type="Pfam" id="PF02872"/>
    </source>
</evidence>
<evidence type="ECO:0000256" key="1">
    <source>
        <dbReference type="ARBA" id="ARBA00006654"/>
    </source>
</evidence>
<evidence type="ECO:0000256" key="3">
    <source>
        <dbReference type="RuleBase" id="RU362119"/>
    </source>
</evidence>
<dbReference type="AlphaFoldDB" id="A0A9W8GRI8"/>
<dbReference type="Gene3D" id="3.60.21.10">
    <property type="match status" value="1"/>
</dbReference>
<dbReference type="SUPFAM" id="SSF55816">
    <property type="entry name" value="5'-nucleotidase (syn. UDP-sugar hydrolase), C-terminal domain"/>
    <property type="match status" value="1"/>
</dbReference>
<evidence type="ECO:0000256" key="4">
    <source>
        <dbReference type="SAM" id="MobiDB-lite"/>
    </source>
</evidence>
<evidence type="ECO:0000256" key="5">
    <source>
        <dbReference type="SAM" id="Phobius"/>
    </source>
</evidence>
<organism evidence="8 9">
    <name type="scientific">Coemansia pectinata</name>
    <dbReference type="NCBI Taxonomy" id="1052879"/>
    <lineage>
        <taxon>Eukaryota</taxon>
        <taxon>Fungi</taxon>
        <taxon>Fungi incertae sedis</taxon>
        <taxon>Zoopagomycota</taxon>
        <taxon>Kickxellomycotina</taxon>
        <taxon>Kickxellomycetes</taxon>
        <taxon>Kickxellales</taxon>
        <taxon>Kickxellaceae</taxon>
        <taxon>Coemansia</taxon>
    </lineage>
</organism>
<dbReference type="InterPro" id="IPR008334">
    <property type="entry name" value="5'-Nucleotdase_C"/>
</dbReference>
<dbReference type="EMBL" id="JANBUH010000413">
    <property type="protein sequence ID" value="KAJ2751352.1"/>
    <property type="molecule type" value="Genomic_DNA"/>
</dbReference>
<name>A0A9W8GRI8_9FUNG</name>
<gene>
    <name evidence="8" type="ORF">GGI19_004540</name>
</gene>
<keyword evidence="5" id="KW-0472">Membrane</keyword>
<comment type="similarity">
    <text evidence="1 3">Belongs to the 5'-nucleotidase family.</text>
</comment>
<feature type="transmembrane region" description="Helical" evidence="5">
    <location>
        <begin position="190"/>
        <end position="213"/>
    </location>
</feature>
<dbReference type="InterPro" id="IPR006179">
    <property type="entry name" value="5_nucleotidase/apyrase"/>
</dbReference>
<dbReference type="GO" id="GO:0046872">
    <property type="term" value="F:metal ion binding"/>
    <property type="evidence" value="ECO:0007669"/>
    <property type="project" value="InterPro"/>
</dbReference>
<feature type="compositionally biased region" description="Polar residues" evidence="4">
    <location>
        <begin position="87"/>
        <end position="96"/>
    </location>
</feature>
<evidence type="ECO:0000256" key="2">
    <source>
        <dbReference type="ARBA" id="ARBA00022729"/>
    </source>
</evidence>
<dbReference type="GO" id="GO:0016788">
    <property type="term" value="F:hydrolase activity, acting on ester bonds"/>
    <property type="evidence" value="ECO:0007669"/>
    <property type="project" value="InterPro"/>
</dbReference>
<dbReference type="GO" id="GO:0000166">
    <property type="term" value="F:nucleotide binding"/>
    <property type="evidence" value="ECO:0007669"/>
    <property type="project" value="UniProtKB-KW"/>
</dbReference>
<keyword evidence="5" id="KW-0812">Transmembrane</keyword>
<dbReference type="OrthoDB" id="10252235at2759"/>
<dbReference type="PANTHER" id="PTHR11575:SF24">
    <property type="entry name" value="5'-NUCLEOTIDASE"/>
    <property type="match status" value="1"/>
</dbReference>
<feature type="domain" description="Calcineurin-like phosphoesterase" evidence="6">
    <location>
        <begin position="246"/>
        <end position="471"/>
    </location>
</feature>
<dbReference type="SUPFAM" id="SSF56300">
    <property type="entry name" value="Metallo-dependent phosphatases"/>
    <property type="match status" value="1"/>
</dbReference>
<feature type="compositionally biased region" description="Low complexity" evidence="4">
    <location>
        <begin position="24"/>
        <end position="33"/>
    </location>
</feature>
<reference evidence="8" key="1">
    <citation type="submission" date="2022-07" db="EMBL/GenBank/DDBJ databases">
        <title>Phylogenomic reconstructions and comparative analyses of Kickxellomycotina fungi.</title>
        <authorList>
            <person name="Reynolds N.K."/>
            <person name="Stajich J.E."/>
            <person name="Barry K."/>
            <person name="Grigoriev I.V."/>
            <person name="Crous P."/>
            <person name="Smith M.E."/>
        </authorList>
    </citation>
    <scope>NUCLEOTIDE SEQUENCE</scope>
    <source>
        <strain evidence="8">BCRC 34297</strain>
    </source>
</reference>
<evidence type="ECO:0000313" key="9">
    <source>
        <dbReference type="Proteomes" id="UP001140011"/>
    </source>
</evidence>
<dbReference type="PANTHER" id="PTHR11575">
    <property type="entry name" value="5'-NUCLEOTIDASE-RELATED"/>
    <property type="match status" value="1"/>
</dbReference>
<dbReference type="InterPro" id="IPR004843">
    <property type="entry name" value="Calcineurin-like_PHP"/>
</dbReference>
<dbReference type="GO" id="GO:0009166">
    <property type="term" value="P:nucleotide catabolic process"/>
    <property type="evidence" value="ECO:0007669"/>
    <property type="project" value="InterPro"/>
</dbReference>
<feature type="region of interest" description="Disordered" evidence="4">
    <location>
        <begin position="155"/>
        <end position="180"/>
    </location>
</feature>
<comment type="caution">
    <text evidence="8">The sequence shown here is derived from an EMBL/GenBank/DDBJ whole genome shotgun (WGS) entry which is preliminary data.</text>
</comment>
<dbReference type="PROSITE" id="PS00786">
    <property type="entry name" value="5_NUCLEOTIDASE_2"/>
    <property type="match status" value="1"/>
</dbReference>
<accession>A0A9W8GRI8</accession>
<dbReference type="PROSITE" id="PS00785">
    <property type="entry name" value="5_NUCLEOTIDASE_1"/>
    <property type="match status" value="1"/>
</dbReference>
<dbReference type="Pfam" id="PF02872">
    <property type="entry name" value="5_nucleotid_C"/>
    <property type="match status" value="1"/>
</dbReference>
<dbReference type="InterPro" id="IPR029052">
    <property type="entry name" value="Metallo-depent_PP-like"/>
</dbReference>
<protein>
    <recommendedName>
        <fullName evidence="10">5'-nucleotidase</fullName>
    </recommendedName>
</protein>
<dbReference type="InterPro" id="IPR006146">
    <property type="entry name" value="5'-Nucleotdase_CS"/>
</dbReference>
<keyword evidence="5" id="KW-1133">Transmembrane helix</keyword>
<evidence type="ECO:0000313" key="8">
    <source>
        <dbReference type="EMBL" id="KAJ2751352.1"/>
    </source>
</evidence>
<feature type="region of interest" description="Disordered" evidence="4">
    <location>
        <begin position="1"/>
        <end position="121"/>
    </location>
</feature>
<keyword evidence="3" id="KW-0547">Nucleotide-binding</keyword>
<feature type="compositionally biased region" description="Polar residues" evidence="4">
    <location>
        <begin position="34"/>
        <end position="46"/>
    </location>
</feature>
<dbReference type="Pfam" id="PF00149">
    <property type="entry name" value="Metallophos"/>
    <property type="match status" value="1"/>
</dbReference>
<evidence type="ECO:0000259" key="6">
    <source>
        <dbReference type="Pfam" id="PF00149"/>
    </source>
</evidence>
<keyword evidence="2" id="KW-0732">Signal</keyword>
<dbReference type="PRINTS" id="PR01607">
    <property type="entry name" value="APYRASEFAMLY"/>
</dbReference>
<keyword evidence="9" id="KW-1185">Reference proteome</keyword>